<evidence type="ECO:0000313" key="3">
    <source>
        <dbReference type="Proteomes" id="UP000799770"/>
    </source>
</evidence>
<dbReference type="Gene3D" id="1.10.10.60">
    <property type="entry name" value="Homeodomain-like"/>
    <property type="match status" value="1"/>
</dbReference>
<dbReference type="EMBL" id="ML977333">
    <property type="protein sequence ID" value="KAF2111709.1"/>
    <property type="molecule type" value="Genomic_DNA"/>
</dbReference>
<evidence type="ECO:0008006" key="4">
    <source>
        <dbReference type="Google" id="ProtNLM"/>
    </source>
</evidence>
<feature type="region of interest" description="Disordered" evidence="1">
    <location>
        <begin position="1"/>
        <end position="134"/>
    </location>
</feature>
<proteinExistence type="predicted"/>
<feature type="region of interest" description="Disordered" evidence="1">
    <location>
        <begin position="537"/>
        <end position="733"/>
    </location>
</feature>
<dbReference type="Proteomes" id="UP000799770">
    <property type="component" value="Unassembled WGS sequence"/>
</dbReference>
<feature type="compositionally biased region" description="Polar residues" evidence="1">
    <location>
        <begin position="692"/>
        <end position="701"/>
    </location>
</feature>
<feature type="compositionally biased region" description="Acidic residues" evidence="1">
    <location>
        <begin position="712"/>
        <end position="726"/>
    </location>
</feature>
<organism evidence="2 3">
    <name type="scientific">Lophiotrema nucula</name>
    <dbReference type="NCBI Taxonomy" id="690887"/>
    <lineage>
        <taxon>Eukaryota</taxon>
        <taxon>Fungi</taxon>
        <taxon>Dikarya</taxon>
        <taxon>Ascomycota</taxon>
        <taxon>Pezizomycotina</taxon>
        <taxon>Dothideomycetes</taxon>
        <taxon>Pleosporomycetidae</taxon>
        <taxon>Pleosporales</taxon>
        <taxon>Lophiotremataceae</taxon>
        <taxon>Lophiotrema</taxon>
    </lineage>
</organism>
<dbReference type="AlphaFoldDB" id="A0A6A5YWY1"/>
<keyword evidence="3" id="KW-1185">Reference proteome</keyword>
<name>A0A6A5YWY1_9PLEO</name>
<dbReference type="OrthoDB" id="5398572at2759"/>
<feature type="compositionally biased region" description="Basic and acidic residues" evidence="1">
    <location>
        <begin position="585"/>
        <end position="598"/>
    </location>
</feature>
<accession>A0A6A5YWY1</accession>
<feature type="compositionally biased region" description="Acidic residues" evidence="1">
    <location>
        <begin position="648"/>
        <end position="666"/>
    </location>
</feature>
<feature type="compositionally biased region" description="Basic and acidic residues" evidence="1">
    <location>
        <begin position="667"/>
        <end position="690"/>
    </location>
</feature>
<reference evidence="2" key="1">
    <citation type="journal article" date="2020" name="Stud. Mycol.">
        <title>101 Dothideomycetes genomes: a test case for predicting lifestyles and emergence of pathogens.</title>
        <authorList>
            <person name="Haridas S."/>
            <person name="Albert R."/>
            <person name="Binder M."/>
            <person name="Bloem J."/>
            <person name="Labutti K."/>
            <person name="Salamov A."/>
            <person name="Andreopoulos B."/>
            <person name="Baker S."/>
            <person name="Barry K."/>
            <person name="Bills G."/>
            <person name="Bluhm B."/>
            <person name="Cannon C."/>
            <person name="Castanera R."/>
            <person name="Culley D."/>
            <person name="Daum C."/>
            <person name="Ezra D."/>
            <person name="Gonzalez J."/>
            <person name="Henrissat B."/>
            <person name="Kuo A."/>
            <person name="Liang C."/>
            <person name="Lipzen A."/>
            <person name="Lutzoni F."/>
            <person name="Magnuson J."/>
            <person name="Mondo S."/>
            <person name="Nolan M."/>
            <person name="Ohm R."/>
            <person name="Pangilinan J."/>
            <person name="Park H.-J."/>
            <person name="Ramirez L."/>
            <person name="Alfaro M."/>
            <person name="Sun H."/>
            <person name="Tritt A."/>
            <person name="Yoshinaga Y."/>
            <person name="Zwiers L.-H."/>
            <person name="Turgeon B."/>
            <person name="Goodwin S."/>
            <person name="Spatafora J."/>
            <person name="Crous P."/>
            <person name="Grigoriev I."/>
        </authorList>
    </citation>
    <scope>NUCLEOTIDE SEQUENCE</scope>
    <source>
        <strain evidence="2">CBS 627.86</strain>
    </source>
</reference>
<protein>
    <recommendedName>
        <fullName evidence="4">Myb-like domain-containing protein</fullName>
    </recommendedName>
</protein>
<evidence type="ECO:0000256" key="1">
    <source>
        <dbReference type="SAM" id="MobiDB-lite"/>
    </source>
</evidence>
<feature type="compositionally biased region" description="Acidic residues" evidence="1">
    <location>
        <begin position="537"/>
        <end position="555"/>
    </location>
</feature>
<sequence length="845" mass="95081">MADRRGVRSSSRRIAPTPQPPSTANTPQAARASRRRGTRSASREVEQPAPPPKSRSTRRGTRQASVTSESGAEGNDAPAITRKRRKPDVGDLTTVEEADSQIVVEDAAGTPPRPQTQKESIPDPSPGAVSEMSGTTAISSLSQFEAEDLESKWMLRRLRDLYRTSEEFLAHLVPDAGRIEHDATHIQEMQKPDSEFNEDFRLLEKDMNLHLSHFKGRHSQYINVRAVHRALLGPDRDPASLQSPLDVLLHKANLLVFTKQGISLDRPTEEAWSFLQYHDKFFPATLLSALGSQDEDPTPETTALARETFELALELRTQLLIVALEREANKSVDGYFNPDKMLLEAFFGGSDEPGEYIPHGWDVPGLAGRDSQLTGALGDKVVERAEEIRKYFPVDSEALAQGETVNFEDLTAEFSFQAFVLQLLDWARLRNREIERIVRDHGGVAKIAELVKHEIDHPHLEQPPLSVLVATPRKKRVSFGRDRKRSSRIFDPNAPLDEGVLDALIAKQQGQEVRVAKPIEPTEAEMEEDVPVQVQEDDEWQPMPNDELDEPDDSPVEAQPIEPDDEPVEEQPSTVPPRSTADYTRLFKESRKLDKENRGTLFAAQTRAERVEFGDGFDDTQATPGPSSRAKGKQPQRPSPRKRRRPVEDEDSEDSDDDAFETEESFETERRNAQAQKRREEAPLPKRVRIDPSSSAPTSHQPRARPRHLELLPEEPESLSEQDAPEMTEVPPSSYREVTQLAKIAQGAVSGQKSRKTKVPWSAEAEEVFQDLMAKYPRKYARILQEDKDQYGQLQDRTQINLKDKARTMAENMIKSGTGLKPGFEDIVTPTNTYGKKLIEDGYEW</sequence>
<gene>
    <name evidence="2" type="ORF">BDV96DRAFT_499223</name>
</gene>
<evidence type="ECO:0000313" key="2">
    <source>
        <dbReference type="EMBL" id="KAF2111709.1"/>
    </source>
</evidence>
<feature type="compositionally biased region" description="Basic residues" evidence="1">
    <location>
        <begin position="630"/>
        <end position="645"/>
    </location>
</feature>